<keyword evidence="6 15" id="KW-0347">Helicase</keyword>
<comment type="caution">
    <text evidence="18">The sequence shown here is derived from an EMBL/GenBank/DDBJ whole genome shotgun (WGS) entry which is preliminary data.</text>
</comment>
<dbReference type="Pfam" id="PF19833">
    <property type="entry name" value="RecG_dom3_C"/>
    <property type="match status" value="1"/>
</dbReference>
<accession>A0ABM9N342</accession>
<dbReference type="PROSITE" id="PS51194">
    <property type="entry name" value="HELICASE_CTER"/>
    <property type="match status" value="1"/>
</dbReference>
<dbReference type="NCBIfam" id="NF008165">
    <property type="entry name" value="PRK10917.1-3"/>
    <property type="match status" value="1"/>
</dbReference>
<dbReference type="EMBL" id="CAWVOH010000001">
    <property type="protein sequence ID" value="CAK8053571.1"/>
    <property type="molecule type" value="Genomic_DNA"/>
</dbReference>
<evidence type="ECO:0000256" key="2">
    <source>
        <dbReference type="ARBA" id="ARBA00017846"/>
    </source>
</evidence>
<evidence type="ECO:0000256" key="5">
    <source>
        <dbReference type="ARBA" id="ARBA00022801"/>
    </source>
</evidence>
<gene>
    <name evidence="18" type="ORF">R54876_GBNLAHCA_00128</name>
</gene>
<feature type="domain" description="Helicase C-terminal" evidence="17">
    <location>
        <begin position="447"/>
        <end position="606"/>
    </location>
</feature>
<dbReference type="Gene3D" id="2.40.50.140">
    <property type="entry name" value="Nucleic acid-binding proteins"/>
    <property type="match status" value="1"/>
</dbReference>
<evidence type="ECO:0000256" key="3">
    <source>
        <dbReference type="ARBA" id="ARBA00022741"/>
    </source>
</evidence>
<dbReference type="EC" id="5.6.2.4" evidence="13 15"/>
<keyword evidence="9 15" id="KW-0233">DNA recombination</keyword>
<dbReference type="PANTHER" id="PTHR47964:SF1">
    <property type="entry name" value="ATP-DEPENDENT DNA HELICASE HOMOLOG RECG, CHLOROPLASTIC"/>
    <property type="match status" value="1"/>
</dbReference>
<dbReference type="InterPro" id="IPR047112">
    <property type="entry name" value="RecG/Mfd"/>
</dbReference>
<evidence type="ECO:0000256" key="6">
    <source>
        <dbReference type="ARBA" id="ARBA00022806"/>
    </source>
</evidence>
<evidence type="ECO:0000256" key="15">
    <source>
        <dbReference type="RuleBase" id="RU363016"/>
    </source>
</evidence>
<keyword evidence="11" id="KW-0413">Isomerase</keyword>
<evidence type="ECO:0000256" key="1">
    <source>
        <dbReference type="ARBA" id="ARBA00007504"/>
    </source>
</evidence>
<evidence type="ECO:0000256" key="13">
    <source>
        <dbReference type="ARBA" id="ARBA00034808"/>
    </source>
</evidence>
<dbReference type="CDD" id="cd18811">
    <property type="entry name" value="SF2_C_RecG"/>
    <property type="match status" value="1"/>
</dbReference>
<dbReference type="InterPro" id="IPR027417">
    <property type="entry name" value="P-loop_NTPase"/>
</dbReference>
<keyword evidence="4 15" id="KW-0227">DNA damage</keyword>
<reference evidence="18 19" key="1">
    <citation type="submission" date="2024-01" db="EMBL/GenBank/DDBJ databases">
        <authorList>
            <person name="Botero Cardona J."/>
        </authorList>
    </citation>
    <scope>NUCLEOTIDE SEQUENCE [LARGE SCALE GENOMIC DNA]</scope>
    <source>
        <strain evidence="18 19">LMG 33000</strain>
    </source>
</reference>
<evidence type="ECO:0000256" key="8">
    <source>
        <dbReference type="ARBA" id="ARBA00023125"/>
    </source>
</evidence>
<dbReference type="Pfam" id="PF00270">
    <property type="entry name" value="DEAD"/>
    <property type="match status" value="1"/>
</dbReference>
<protein>
    <recommendedName>
        <fullName evidence="2 15">ATP-dependent DNA helicase RecG</fullName>
        <ecNumber evidence="13 15">5.6.2.4</ecNumber>
    </recommendedName>
</protein>
<dbReference type="SMART" id="SM00487">
    <property type="entry name" value="DEXDc"/>
    <property type="match status" value="1"/>
</dbReference>
<comment type="catalytic activity">
    <reaction evidence="14 15">
        <text>ATP + H2O = ADP + phosphate + H(+)</text>
        <dbReference type="Rhea" id="RHEA:13065"/>
        <dbReference type="ChEBI" id="CHEBI:15377"/>
        <dbReference type="ChEBI" id="CHEBI:15378"/>
        <dbReference type="ChEBI" id="CHEBI:30616"/>
        <dbReference type="ChEBI" id="CHEBI:43474"/>
        <dbReference type="ChEBI" id="CHEBI:456216"/>
        <dbReference type="EC" id="5.6.2.4"/>
    </reaction>
</comment>
<dbReference type="Proteomes" id="UP001314241">
    <property type="component" value="Unassembled WGS sequence"/>
</dbReference>
<evidence type="ECO:0000259" key="17">
    <source>
        <dbReference type="PROSITE" id="PS51194"/>
    </source>
</evidence>
<dbReference type="CDD" id="cd17992">
    <property type="entry name" value="DEXHc_RecG"/>
    <property type="match status" value="1"/>
</dbReference>
<evidence type="ECO:0000256" key="9">
    <source>
        <dbReference type="ARBA" id="ARBA00023172"/>
    </source>
</evidence>
<organism evidence="18 19">
    <name type="scientific">Eupransor demetentiae</name>
    <dbReference type="NCBI Taxonomy" id="3109584"/>
    <lineage>
        <taxon>Bacteria</taxon>
        <taxon>Bacillati</taxon>
        <taxon>Bacillota</taxon>
        <taxon>Bacilli</taxon>
        <taxon>Lactobacillales</taxon>
        <taxon>Lactobacillaceae</taxon>
        <taxon>Eupransor</taxon>
    </lineage>
</organism>
<dbReference type="InterPro" id="IPR014001">
    <property type="entry name" value="Helicase_ATP-bd"/>
</dbReference>
<dbReference type="PROSITE" id="PS51192">
    <property type="entry name" value="HELICASE_ATP_BIND_1"/>
    <property type="match status" value="1"/>
</dbReference>
<evidence type="ECO:0000259" key="16">
    <source>
        <dbReference type="PROSITE" id="PS51192"/>
    </source>
</evidence>
<name>A0ABM9N342_9LACO</name>
<dbReference type="SUPFAM" id="SSF50249">
    <property type="entry name" value="Nucleic acid-binding proteins"/>
    <property type="match status" value="1"/>
</dbReference>
<comment type="similarity">
    <text evidence="1 15">Belongs to the helicase family. RecG subfamily.</text>
</comment>
<keyword evidence="10 15" id="KW-0234">DNA repair</keyword>
<evidence type="ECO:0000256" key="14">
    <source>
        <dbReference type="ARBA" id="ARBA00048988"/>
    </source>
</evidence>
<keyword evidence="8" id="KW-0238">DNA-binding</keyword>
<dbReference type="NCBIfam" id="TIGR00643">
    <property type="entry name" value="recG"/>
    <property type="match status" value="1"/>
</dbReference>
<dbReference type="Pfam" id="PF00271">
    <property type="entry name" value="Helicase_C"/>
    <property type="match status" value="1"/>
</dbReference>
<comment type="function">
    <text evidence="15">Plays a critical role in recombination and DNA repair. Helps process Holliday junction intermediates to mature products by catalyzing branch migration. Has replication fork regression activity, unwinds stalled or blocked replication forks to make a HJ that can be resolved. Has a DNA unwinding activity characteristic of a DNA helicase with 3'-5' polarity.</text>
</comment>
<dbReference type="PANTHER" id="PTHR47964">
    <property type="entry name" value="ATP-DEPENDENT DNA HELICASE HOMOLOG RECG, CHLOROPLASTIC"/>
    <property type="match status" value="1"/>
</dbReference>
<dbReference type="RefSeq" id="WP_349641134.1">
    <property type="nucleotide sequence ID" value="NZ_CAWVOH010000001.1"/>
</dbReference>
<dbReference type="GO" id="GO:0016787">
    <property type="term" value="F:hydrolase activity"/>
    <property type="evidence" value="ECO:0007669"/>
    <property type="project" value="UniProtKB-KW"/>
</dbReference>
<evidence type="ECO:0000256" key="7">
    <source>
        <dbReference type="ARBA" id="ARBA00022840"/>
    </source>
</evidence>
<proteinExistence type="inferred from homology"/>
<evidence type="ECO:0000256" key="12">
    <source>
        <dbReference type="ARBA" id="ARBA00034617"/>
    </source>
</evidence>
<dbReference type="InterPro" id="IPR004609">
    <property type="entry name" value="ATP-dep_DNA_helicase_RecG"/>
</dbReference>
<dbReference type="NCBIfam" id="NF008168">
    <property type="entry name" value="PRK10917.2-2"/>
    <property type="match status" value="1"/>
</dbReference>
<dbReference type="Pfam" id="PF17191">
    <property type="entry name" value="RecG_wedge"/>
    <property type="match status" value="1"/>
</dbReference>
<feature type="domain" description="Helicase ATP-binding" evidence="16">
    <location>
        <begin position="265"/>
        <end position="428"/>
    </location>
</feature>
<keyword evidence="19" id="KW-1185">Reference proteome</keyword>
<dbReference type="InterPro" id="IPR011545">
    <property type="entry name" value="DEAD/DEAH_box_helicase_dom"/>
</dbReference>
<evidence type="ECO:0000313" key="19">
    <source>
        <dbReference type="Proteomes" id="UP001314241"/>
    </source>
</evidence>
<keyword evidence="7 15" id="KW-0067">ATP-binding</keyword>
<dbReference type="InterPro" id="IPR045562">
    <property type="entry name" value="RecG_dom3_C"/>
</dbReference>
<dbReference type="InterPro" id="IPR001650">
    <property type="entry name" value="Helicase_C-like"/>
</dbReference>
<dbReference type="InterPro" id="IPR033454">
    <property type="entry name" value="RecG_wedge"/>
</dbReference>
<evidence type="ECO:0000256" key="4">
    <source>
        <dbReference type="ARBA" id="ARBA00022763"/>
    </source>
</evidence>
<keyword evidence="5 15" id="KW-0378">Hydrolase</keyword>
<dbReference type="SMART" id="SM00490">
    <property type="entry name" value="HELICc"/>
    <property type="match status" value="1"/>
</dbReference>
<evidence type="ECO:0000256" key="11">
    <source>
        <dbReference type="ARBA" id="ARBA00023235"/>
    </source>
</evidence>
<evidence type="ECO:0000256" key="10">
    <source>
        <dbReference type="ARBA" id="ARBA00023204"/>
    </source>
</evidence>
<evidence type="ECO:0000313" key="18">
    <source>
        <dbReference type="EMBL" id="CAK8053571.1"/>
    </source>
</evidence>
<dbReference type="GO" id="GO:0003678">
    <property type="term" value="F:DNA helicase activity"/>
    <property type="evidence" value="ECO:0007669"/>
    <property type="project" value="UniProtKB-EC"/>
</dbReference>
<keyword evidence="3 15" id="KW-0547">Nucleotide-binding</keyword>
<dbReference type="SUPFAM" id="SSF52540">
    <property type="entry name" value="P-loop containing nucleoside triphosphate hydrolases"/>
    <property type="match status" value="2"/>
</dbReference>
<sequence length="676" mass="74969">MTALHDSIETLPGVGPKRLEALHALDLFTLEDLLNYFPFRYEDLGARQPSTTLDGEKVTFKGIVSTAPVVRRFGKRSQTYFGLMIDHDNVRVNFFNQPWVAKNIEADQEVAVYGTYNAAKASLAGIKLVSATLNELDPIYPASKQITAKTIRHLIELAWAKLRGQLPEMVPDDVRAKYRLLGQNQMVEWMHFPPDGPSAKQARRSAAFEEFFLFQMRLQLLKQANANYAGEPVKYDKGLVKAFIDGLPYQLTEAQQRVVHEILQDQALPKHMNRLLQGDVGSGKTVVAAIAMYAAVTAGCQAALMAPTEILAQQHAINLAKLFDEAGLDLRVELLTSGLKAAQRRQILADLEDGDIDIIIGTHALLQPDVLFHHLGLAVIDEQHRFGVKQRARLREGGVNPDILAMTATPIPRTLSLTAYGEMDVSIIDQLPAGRKPIQTKWYRHQQFDQALEFMKGQLAQGAQAYVVTPLIEESEALDVQNAQAIWEELSQELPNYQIGLLHGRLSKEEKQNLMADFKANQIQVLVATTVVEVGVDVPNASLMLILDADRFGLAQLHQLRGRVGRGQRQSYTILIADPKTAYGKERLLAMEATNDGFALAQKDLELRGAGDVLGTKQSGLPAFIVADPVKDLTMLSIAQQEAIATLAEPGWDSLTSNKGLVDYLSRTMARYRHFD</sequence>
<dbReference type="Gene3D" id="3.40.50.300">
    <property type="entry name" value="P-loop containing nucleotide triphosphate hydrolases"/>
    <property type="match status" value="2"/>
</dbReference>
<dbReference type="InterPro" id="IPR012340">
    <property type="entry name" value="NA-bd_OB-fold"/>
</dbReference>
<comment type="catalytic activity">
    <reaction evidence="12 15">
        <text>Couples ATP hydrolysis with the unwinding of duplex DNA by translocating in the 3'-5' direction.</text>
        <dbReference type="EC" id="5.6.2.4"/>
    </reaction>
</comment>